<keyword evidence="2" id="KW-1185">Reference proteome</keyword>
<evidence type="ECO:0000313" key="1">
    <source>
        <dbReference type="EMBL" id="SDF67352.1"/>
    </source>
</evidence>
<protein>
    <submittedName>
        <fullName evidence="1">Uncharacterized protein</fullName>
    </submittedName>
</protein>
<proteinExistence type="predicted"/>
<evidence type="ECO:0000313" key="2">
    <source>
        <dbReference type="Proteomes" id="UP000199406"/>
    </source>
</evidence>
<dbReference type="Proteomes" id="UP000199406">
    <property type="component" value="Unassembled WGS sequence"/>
</dbReference>
<dbReference type="EMBL" id="FNBT01000005">
    <property type="protein sequence ID" value="SDF67352.1"/>
    <property type="molecule type" value="Genomic_DNA"/>
</dbReference>
<dbReference type="STRING" id="1550231.SAMN05660662_3020"/>
<reference evidence="2" key="1">
    <citation type="submission" date="2016-10" db="EMBL/GenBank/DDBJ databases">
        <authorList>
            <person name="Varghese N."/>
            <person name="Submissions S."/>
        </authorList>
    </citation>
    <scope>NUCLEOTIDE SEQUENCE [LARGE SCALE GENOMIC DNA]</scope>
    <source>
        <strain evidence="2">DSM 44268</strain>
    </source>
</reference>
<dbReference type="AlphaFoldDB" id="A0A1G7N066"/>
<organism evidence="1 2">
    <name type="scientific">Blastococcus aurantiacus</name>
    <dbReference type="NCBI Taxonomy" id="1550231"/>
    <lineage>
        <taxon>Bacteria</taxon>
        <taxon>Bacillati</taxon>
        <taxon>Actinomycetota</taxon>
        <taxon>Actinomycetes</taxon>
        <taxon>Geodermatophilales</taxon>
        <taxon>Geodermatophilaceae</taxon>
        <taxon>Blastococcus</taxon>
    </lineage>
</organism>
<dbReference type="RefSeq" id="WP_091768195.1">
    <property type="nucleotide sequence ID" value="NZ_FNBT01000005.1"/>
</dbReference>
<sequence>MALARRSGRRRGTAVVAVLAGGYELVTCPAHTAAAVPLAPAGRCGFLRAPTPAGGQLTLACAEHWLPA</sequence>
<accession>A0A1G7N066</accession>
<name>A0A1G7N066_9ACTN</name>
<gene>
    <name evidence="1" type="ORF">SAMN05660662_3020</name>
</gene>